<reference evidence="1 2" key="1">
    <citation type="submission" date="2020-10" db="EMBL/GenBank/DDBJ databases">
        <title>Connecting structure to function with the recovery of over 1000 high-quality activated sludge metagenome-assembled genomes encoding full-length rRNA genes using long-read sequencing.</title>
        <authorList>
            <person name="Singleton C.M."/>
            <person name="Petriglieri F."/>
            <person name="Kristensen J.M."/>
            <person name="Kirkegaard R.H."/>
            <person name="Michaelsen T.Y."/>
            <person name="Andersen M.H."/>
            <person name="Karst S.M."/>
            <person name="Dueholm M.S."/>
            <person name="Nielsen P.H."/>
            <person name="Albertsen M."/>
        </authorList>
    </citation>
    <scope>NUCLEOTIDE SEQUENCE [LARGE SCALE GENOMIC DNA]</scope>
    <source>
        <strain evidence="1">Ribe_18-Q3-R11-54_BAT3C.373</strain>
    </source>
</reference>
<comment type="caution">
    <text evidence="1">The sequence shown here is derived from an EMBL/GenBank/DDBJ whole genome shotgun (WGS) entry which is preliminary data.</text>
</comment>
<accession>A0A9D7XFP6</accession>
<dbReference type="InterPro" id="IPR018669">
    <property type="entry name" value="Toxin_HigB"/>
</dbReference>
<dbReference type="GO" id="GO:0110001">
    <property type="term" value="C:toxin-antitoxin complex"/>
    <property type="evidence" value="ECO:0007669"/>
    <property type="project" value="InterPro"/>
</dbReference>
<dbReference type="Proteomes" id="UP000808349">
    <property type="component" value="Unassembled WGS sequence"/>
</dbReference>
<organism evidence="1 2">
    <name type="scientific">Candidatus Defluviibacterium haderslevense</name>
    <dbReference type="NCBI Taxonomy" id="2981993"/>
    <lineage>
        <taxon>Bacteria</taxon>
        <taxon>Pseudomonadati</taxon>
        <taxon>Bacteroidota</taxon>
        <taxon>Saprospiria</taxon>
        <taxon>Saprospirales</taxon>
        <taxon>Saprospiraceae</taxon>
        <taxon>Candidatus Defluviibacterium</taxon>
    </lineage>
</organism>
<dbReference type="GO" id="GO:0004519">
    <property type="term" value="F:endonuclease activity"/>
    <property type="evidence" value="ECO:0007669"/>
    <property type="project" value="InterPro"/>
</dbReference>
<sequence>MKVHLIKKKSIFDFIEDNPRSRAGLNIWLNLIKYADWKAPIDITNTFGSADILGQSSNRVIFNIGGNKYRIICSYYFSKNSVHLFVKWIGTHADYDELCSKNLQLKLIIIQDES</sequence>
<evidence type="ECO:0000313" key="2">
    <source>
        <dbReference type="Proteomes" id="UP000808349"/>
    </source>
</evidence>
<dbReference type="EMBL" id="JADKFW010000013">
    <property type="protein sequence ID" value="MBK9718901.1"/>
    <property type="molecule type" value="Genomic_DNA"/>
</dbReference>
<dbReference type="Pfam" id="PF09907">
    <property type="entry name" value="HigB_toxin"/>
    <property type="match status" value="1"/>
</dbReference>
<proteinExistence type="predicted"/>
<protein>
    <submittedName>
        <fullName evidence="1">Type II toxin-antitoxin system HigB family toxin</fullName>
    </submittedName>
</protein>
<evidence type="ECO:0000313" key="1">
    <source>
        <dbReference type="EMBL" id="MBK9718901.1"/>
    </source>
</evidence>
<dbReference type="AlphaFoldDB" id="A0A9D7XFP6"/>
<gene>
    <name evidence="1" type="ORF">IPO85_15585</name>
</gene>
<dbReference type="GO" id="GO:0003723">
    <property type="term" value="F:RNA binding"/>
    <property type="evidence" value="ECO:0007669"/>
    <property type="project" value="InterPro"/>
</dbReference>
<name>A0A9D7XFP6_9BACT</name>